<dbReference type="GO" id="GO:0005524">
    <property type="term" value="F:ATP binding"/>
    <property type="evidence" value="ECO:0007669"/>
    <property type="project" value="UniProtKB-KW"/>
</dbReference>
<dbReference type="InterPro" id="IPR003439">
    <property type="entry name" value="ABC_transporter-like_ATP-bd"/>
</dbReference>
<dbReference type="Proteomes" id="UP000177912">
    <property type="component" value="Unassembled WGS sequence"/>
</dbReference>
<evidence type="ECO:0000256" key="3">
    <source>
        <dbReference type="ARBA" id="ARBA00022840"/>
    </source>
</evidence>
<gene>
    <name evidence="5" type="ORF">A2826_00040</name>
</gene>
<dbReference type="STRING" id="1817822.A2826_00040"/>
<evidence type="ECO:0000259" key="4">
    <source>
        <dbReference type="PROSITE" id="PS50893"/>
    </source>
</evidence>
<dbReference type="SMART" id="SM00382">
    <property type="entry name" value="AAA"/>
    <property type="match status" value="1"/>
</dbReference>
<dbReference type="NCBIfam" id="TIGR01978">
    <property type="entry name" value="sufC"/>
    <property type="match status" value="1"/>
</dbReference>
<name>A0A1F5NS69_9BACT</name>
<dbReference type="InterPro" id="IPR027417">
    <property type="entry name" value="P-loop_NTPase"/>
</dbReference>
<evidence type="ECO:0000256" key="2">
    <source>
        <dbReference type="ARBA" id="ARBA00022741"/>
    </source>
</evidence>
<dbReference type="Pfam" id="PF00005">
    <property type="entry name" value="ABC_tran"/>
    <property type="match status" value="1"/>
</dbReference>
<dbReference type="InterPro" id="IPR017871">
    <property type="entry name" value="ABC_transporter-like_CS"/>
</dbReference>
<keyword evidence="2" id="KW-0547">Nucleotide-binding</keyword>
<evidence type="ECO:0000313" key="6">
    <source>
        <dbReference type="Proteomes" id="UP000177912"/>
    </source>
</evidence>
<accession>A0A1F5NS69</accession>
<dbReference type="AlphaFoldDB" id="A0A1F5NS69"/>
<dbReference type="GO" id="GO:0016887">
    <property type="term" value="F:ATP hydrolysis activity"/>
    <property type="evidence" value="ECO:0007669"/>
    <property type="project" value="InterPro"/>
</dbReference>
<evidence type="ECO:0000313" key="5">
    <source>
        <dbReference type="EMBL" id="OGE80463.1"/>
    </source>
</evidence>
<keyword evidence="3" id="KW-0067">ATP-binding</keyword>
<dbReference type="PROSITE" id="PS00211">
    <property type="entry name" value="ABC_TRANSPORTER_1"/>
    <property type="match status" value="1"/>
</dbReference>
<comment type="similarity">
    <text evidence="1">Belongs to the ABC transporter superfamily. Ycf16 family.</text>
</comment>
<comment type="caution">
    <text evidence="5">The sequence shown here is derived from an EMBL/GenBank/DDBJ whole genome shotgun (WGS) entry which is preliminary data.</text>
</comment>
<dbReference type="InterPro" id="IPR003593">
    <property type="entry name" value="AAA+_ATPase"/>
</dbReference>
<dbReference type="PANTHER" id="PTHR43204:SF1">
    <property type="entry name" value="ABC TRANSPORTER I FAMILY MEMBER 6, CHLOROPLASTIC"/>
    <property type="match status" value="1"/>
</dbReference>
<protein>
    <submittedName>
        <fullName evidence="5">Fe-S cluster assembly ATPase SufC</fullName>
    </submittedName>
</protein>
<feature type="domain" description="ABC transporter" evidence="4">
    <location>
        <begin position="2"/>
        <end position="268"/>
    </location>
</feature>
<dbReference type="EMBL" id="MFEI01000031">
    <property type="protein sequence ID" value="OGE80463.1"/>
    <property type="molecule type" value="Genomic_DNA"/>
</dbReference>
<dbReference type="InterPro" id="IPR010230">
    <property type="entry name" value="FeS-cluster_ATPase_SufC"/>
</dbReference>
<sequence>MLTIKNLKVKIKNKSILNGVNLKIGKGQTHVVMGPNGSGKSTLAQTLFSHPTYTITQGKIIFNGKNITGISTDKIAKLGMLMAFQYPQTVPGVSVTNLLKIASRNRNRAILPERSPGAKANPQKAKKVYPEQGGGELKISAFAEMVKKQALAMQLPEEFLTRSLNEGFSGGEKKKAEVLQLAVLRPKLAVFDETDSGLDVDALRIVAKQINVLKKQGTSILLITHYQRILKYVKPDFVHVMKAGRIVQSGDKDLAERIEKEGYSNLANLPLPKAWARFALAKARRGGTKGEV</sequence>
<reference evidence="5 6" key="1">
    <citation type="journal article" date="2016" name="Nat. Commun.">
        <title>Thousands of microbial genomes shed light on interconnected biogeochemical processes in an aquifer system.</title>
        <authorList>
            <person name="Anantharaman K."/>
            <person name="Brown C.T."/>
            <person name="Hug L.A."/>
            <person name="Sharon I."/>
            <person name="Castelle C.J."/>
            <person name="Probst A.J."/>
            <person name="Thomas B.C."/>
            <person name="Singh A."/>
            <person name="Wilkins M.J."/>
            <person name="Karaoz U."/>
            <person name="Brodie E.L."/>
            <person name="Williams K.H."/>
            <person name="Hubbard S.S."/>
            <person name="Banfield J.F."/>
        </authorList>
    </citation>
    <scope>NUCLEOTIDE SEQUENCE [LARGE SCALE GENOMIC DNA]</scope>
</reference>
<dbReference type="Gene3D" id="3.40.50.300">
    <property type="entry name" value="P-loop containing nucleotide triphosphate hydrolases"/>
    <property type="match status" value="1"/>
</dbReference>
<organism evidence="5 6">
    <name type="scientific">Candidatus Doudnabacteria bacterium RIFCSPHIGHO2_01_FULL_43_23</name>
    <dbReference type="NCBI Taxonomy" id="1817822"/>
    <lineage>
        <taxon>Bacteria</taxon>
        <taxon>Candidatus Doudnaibacteriota</taxon>
    </lineage>
</organism>
<proteinExistence type="inferred from homology"/>
<evidence type="ECO:0000256" key="1">
    <source>
        <dbReference type="ARBA" id="ARBA00006216"/>
    </source>
</evidence>
<dbReference type="PANTHER" id="PTHR43204">
    <property type="entry name" value="ABC TRANSPORTER I FAMILY MEMBER 6, CHLOROPLASTIC"/>
    <property type="match status" value="1"/>
</dbReference>
<dbReference type="SUPFAM" id="SSF52540">
    <property type="entry name" value="P-loop containing nucleoside triphosphate hydrolases"/>
    <property type="match status" value="1"/>
</dbReference>
<dbReference type="PROSITE" id="PS50893">
    <property type="entry name" value="ABC_TRANSPORTER_2"/>
    <property type="match status" value="1"/>
</dbReference>
<dbReference type="CDD" id="cd03217">
    <property type="entry name" value="ABC_FeS_Assembly"/>
    <property type="match status" value="1"/>
</dbReference>